<name>A0A1X7ILH0_9BACT</name>
<keyword evidence="2" id="KW-1185">Reference proteome</keyword>
<dbReference type="RefSeq" id="WP_085515783.1">
    <property type="nucleotide sequence ID" value="NZ_FXAW01000001.1"/>
</dbReference>
<sequence length="395" mass="45131">MKAEHLNLALKKFSYRFSWIKYLLILILITLHFKSNSQGDDQFLIPEISIGSIVPNYLNSPTFGVKSGASLTYYKNCLAETQTNRYYNYPLLGIQAGLYRLGNPSVYGNEINLMPILGLKMNKGLFQWGIGPTYHTKTYKQNSDNLSIGSHLNWSFQWMYYRSFHISKVRDLRVGFGYRHSSNGHTQLPNYGLNSAIISVSIIPQELNVSVASNQNIEKSQVPFIKARAGVGLHEFGSTTSPIGGEKKLVFSQSLAFGFIFKKHFRWYAGFGNRHYQHFADSIKNSIELQTLNIHPNNFFFLMGVEYLIYHVGISIEGGINISKPFYYHFAKEFENTESIKYTLKKLFPSRMGLKLYLINTAKEPKHNIYISAHINANFGQADFSEASLGYVYNF</sequence>
<proteinExistence type="predicted"/>
<dbReference type="OrthoDB" id="627554at2"/>
<dbReference type="AlphaFoldDB" id="A0A1X7ILH0"/>
<evidence type="ECO:0000313" key="1">
    <source>
        <dbReference type="EMBL" id="SMG15779.1"/>
    </source>
</evidence>
<accession>A0A1X7ILH0</accession>
<protein>
    <submittedName>
        <fullName evidence="1">Lipid A 3-O-deacylase (PagL)</fullName>
    </submittedName>
</protein>
<dbReference type="Pfam" id="PF09411">
    <property type="entry name" value="PagL"/>
    <property type="match status" value="1"/>
</dbReference>
<dbReference type="InterPro" id="IPR018550">
    <property type="entry name" value="Lipid-A_deacylase-rel"/>
</dbReference>
<gene>
    <name evidence="1" type="ORF">SAMN05661096_00806</name>
</gene>
<dbReference type="STRING" id="1028.SAMN05661096_00806"/>
<organism evidence="1 2">
    <name type="scientific">Marivirga sericea</name>
    <dbReference type="NCBI Taxonomy" id="1028"/>
    <lineage>
        <taxon>Bacteria</taxon>
        <taxon>Pseudomonadati</taxon>
        <taxon>Bacteroidota</taxon>
        <taxon>Cytophagia</taxon>
        <taxon>Cytophagales</taxon>
        <taxon>Marivirgaceae</taxon>
        <taxon>Marivirga</taxon>
    </lineage>
</organism>
<dbReference type="Gene3D" id="2.40.160.20">
    <property type="match status" value="1"/>
</dbReference>
<dbReference type="Proteomes" id="UP000193804">
    <property type="component" value="Unassembled WGS sequence"/>
</dbReference>
<dbReference type="EMBL" id="FXAW01000001">
    <property type="protein sequence ID" value="SMG15779.1"/>
    <property type="molecule type" value="Genomic_DNA"/>
</dbReference>
<evidence type="ECO:0000313" key="2">
    <source>
        <dbReference type="Proteomes" id="UP000193804"/>
    </source>
</evidence>
<reference evidence="2" key="1">
    <citation type="submission" date="2017-04" db="EMBL/GenBank/DDBJ databases">
        <authorList>
            <person name="Varghese N."/>
            <person name="Submissions S."/>
        </authorList>
    </citation>
    <scope>NUCLEOTIDE SEQUENCE [LARGE SCALE GENOMIC DNA]</scope>
    <source>
        <strain evidence="2">DSM 4125</strain>
    </source>
</reference>